<dbReference type="InterPro" id="IPR000436">
    <property type="entry name" value="Sushi_SCR_CCP_dom"/>
</dbReference>
<dbReference type="CDD" id="cd00057">
    <property type="entry name" value="FA58C"/>
    <property type="match status" value="1"/>
</dbReference>
<dbReference type="PROSITE" id="PS50923">
    <property type="entry name" value="SUSHI"/>
    <property type="match status" value="1"/>
</dbReference>
<dbReference type="CDD" id="cd00037">
    <property type="entry name" value="CLECT"/>
    <property type="match status" value="1"/>
</dbReference>
<name>A0A8J9YZ21_BRALA</name>
<dbReference type="Gene3D" id="3.10.100.10">
    <property type="entry name" value="Mannose-Binding Protein A, subunit A"/>
    <property type="match status" value="1"/>
</dbReference>
<dbReference type="SMART" id="SM00209">
    <property type="entry name" value="TSP1"/>
    <property type="match status" value="1"/>
</dbReference>
<dbReference type="InterPro" id="IPR035976">
    <property type="entry name" value="Sushi/SCR/CCP_sf"/>
</dbReference>
<dbReference type="SMART" id="SM00231">
    <property type="entry name" value="FA58C"/>
    <property type="match status" value="1"/>
</dbReference>
<dbReference type="FunFam" id="2.60.120.260:FF:000002">
    <property type="entry name" value="Coagulation factor VIII"/>
    <property type="match status" value="1"/>
</dbReference>
<sequence>MHNKDKPWLKPEIKDMIRRRQKAFSHNKTTLWKYLRNKVNREVKKARCTVTDYVRFNDACYKSFTDTKTYDEARQTCAADGGVLAMPKDSATNTFLTNLENRASGRWLGLTDVDGDGQWVFEDETGPVRDNRGTEFILGFIENSQRDEQVPTLLITGIRTTPTRVTVTVPASSFTTSVSVTAGQVTVVLLPPSDVEMIGSQKGNWAVSVTADDEIVVYGTSRGDGFLALPTDVLGKEYFVPCSTVMMVSRSVSSGGEMGMMMMMAMEMAAMPTEFGVVGVEDGTTVNIIPSTSVTFDGQSYSAEETIIVSLNRMESLQIQAQYGDLTGSKVTSDKSVAVFSGNKFNLAFDADGNEGQVLEMVPPVDTWGQEFVVVPLRDSNGDSKIRVLAARDNTQVRITGQTARTLAAGKYWELNLQSDQYSYVVSTAPVLVIQYRVKIINDIPSDDLMMVIPPVSQFVTEYSFTATPGAKHHVNIVIKTSEIGGLRLDGAALDVSSNWTAVPETDMSAARVDIPAGTHTLAHDSPIVPFGVMLLWYTENTDSMYGYPVGFRLAEIAPPCARSLPIAGDGLDNDCDGTIDEELLNELDDDGDGRIDEDLAADKMCGTELEATCVPLDGVFVDTPDWEGSARGIDVNTQDDALEGENYYDKYALCTGRCNEAVPLGMENGLISDGNITASSTHADCSTATARLNSTVPGQTTGWCPETANTEQWLQVNLGSEVKVAGVVTQGQGGGLDAWVTSYKLLYSLDGDKWTAILDGQGREKVFSGNDDKETAVTNTLERPVIASYVRFQPQTWFRSMVMRVEVLGTNGKTDDSNWTEWGSWTECSATCENGERTRVRSCTTPATMCVGTNNCVGPSTETEPCTHGVRSVGGLWHLNGDCGLLDITGNGNDGTAQDTQLAEGPNGEADGAYLFLGTSASYVDIPNNGGLDTRYSITILAQVFPTSTSGAVFIYKADGGRKLRLDQEGSTNISMQLANRTRATGEEVKVSSLTANSWNYIGGSYNYTSGELSVWHDGVKRESTWIGPMEIRTQYPIKVGVLFSGRISCLQVYGHAMSQEEMTVARGRCAAVRCPDLSAPHNGMMTGCNSFNHTVQFVCTEGYMLSGASNITCQADGSWSDDVPKCIGFIVESFDQTYIVVTWQAPENQTTDYYTLVRTVPGSGAQETIQVPANGELRSTFSSGLNPGTKHIFSITAHIGNASSVAVVVEGRCSPTNPEEVSVLVNDDSITATWEVHLPPGSGFWTSTTAQINPPDGNDASSSVTRTTLSAQKRLFSIDFSND</sequence>
<dbReference type="InterPro" id="IPR008979">
    <property type="entry name" value="Galactose-bd-like_sf"/>
</dbReference>
<keyword evidence="3" id="KW-0768">Sushi</keyword>
<dbReference type="InterPro" id="IPR001304">
    <property type="entry name" value="C-type_lectin-like"/>
</dbReference>
<dbReference type="Proteomes" id="UP000838412">
    <property type="component" value="Chromosome 14"/>
</dbReference>
<dbReference type="Pfam" id="PF00084">
    <property type="entry name" value="Sushi"/>
    <property type="match status" value="1"/>
</dbReference>
<feature type="disulfide bond" evidence="3">
    <location>
        <begin position="1101"/>
        <end position="1128"/>
    </location>
</feature>
<dbReference type="InterPro" id="IPR013320">
    <property type="entry name" value="ConA-like_dom_sf"/>
</dbReference>
<dbReference type="Gene3D" id="2.60.120.260">
    <property type="entry name" value="Galactose-binding domain-like"/>
    <property type="match status" value="1"/>
</dbReference>
<dbReference type="InterPro" id="IPR016187">
    <property type="entry name" value="CTDL_fold"/>
</dbReference>
<dbReference type="Gene3D" id="2.20.100.10">
    <property type="entry name" value="Thrombospondin type-1 (TSP1) repeat"/>
    <property type="match status" value="1"/>
</dbReference>
<reference evidence="8" key="1">
    <citation type="submission" date="2022-01" db="EMBL/GenBank/DDBJ databases">
        <authorList>
            <person name="Braso-Vives M."/>
        </authorList>
    </citation>
    <scope>NUCLEOTIDE SEQUENCE</scope>
</reference>
<dbReference type="InterPro" id="IPR016186">
    <property type="entry name" value="C-type_lectin-like/link_sf"/>
</dbReference>
<dbReference type="InterPro" id="IPR003961">
    <property type="entry name" value="FN3_dom"/>
</dbReference>
<dbReference type="SUPFAM" id="SSF56436">
    <property type="entry name" value="C-type lectin-like"/>
    <property type="match status" value="1"/>
</dbReference>
<accession>A0A8J9YZ21</accession>
<dbReference type="Pfam" id="PF00090">
    <property type="entry name" value="TSP_1"/>
    <property type="match status" value="1"/>
</dbReference>
<dbReference type="PROSITE" id="PS50022">
    <property type="entry name" value="FA58C_3"/>
    <property type="match status" value="1"/>
</dbReference>
<proteinExistence type="predicted"/>
<dbReference type="PROSITE" id="PS50092">
    <property type="entry name" value="TSP1"/>
    <property type="match status" value="1"/>
</dbReference>
<dbReference type="CDD" id="cd00063">
    <property type="entry name" value="FN3"/>
    <property type="match status" value="1"/>
</dbReference>
<dbReference type="Gene3D" id="2.10.70.10">
    <property type="entry name" value="Complement Module, domain 1"/>
    <property type="match status" value="1"/>
</dbReference>
<dbReference type="InterPro" id="IPR036383">
    <property type="entry name" value="TSP1_rpt_sf"/>
</dbReference>
<evidence type="ECO:0000256" key="1">
    <source>
        <dbReference type="ARBA" id="ARBA00022729"/>
    </source>
</evidence>
<keyword evidence="9" id="KW-1185">Reference proteome</keyword>
<comment type="caution">
    <text evidence="3">Lacks conserved residue(s) required for the propagation of feature annotation.</text>
</comment>
<feature type="domain" description="C-type lectin" evidence="5">
    <location>
        <begin position="56"/>
        <end position="128"/>
    </location>
</feature>
<feature type="domain" description="Sushi" evidence="7">
    <location>
        <begin position="1074"/>
        <end position="1130"/>
    </location>
</feature>
<evidence type="ECO:0000256" key="2">
    <source>
        <dbReference type="ARBA" id="ARBA00023157"/>
    </source>
</evidence>
<evidence type="ECO:0000259" key="7">
    <source>
        <dbReference type="PROSITE" id="PS50923"/>
    </source>
</evidence>
<feature type="domain" description="F5/8 type C" evidence="4">
    <location>
        <begin position="659"/>
        <end position="811"/>
    </location>
</feature>
<dbReference type="EMBL" id="OV696699">
    <property type="protein sequence ID" value="CAH1244450.1"/>
    <property type="molecule type" value="Genomic_DNA"/>
</dbReference>
<dbReference type="InterPro" id="IPR013783">
    <property type="entry name" value="Ig-like_fold"/>
</dbReference>
<dbReference type="Pfam" id="PF17517">
    <property type="entry name" value="IgGFc_binding"/>
    <property type="match status" value="1"/>
</dbReference>
<dbReference type="FunFam" id="2.20.100.10:FF:000001">
    <property type="entry name" value="semaphorin-5A isoform X1"/>
    <property type="match status" value="1"/>
</dbReference>
<dbReference type="Pfam" id="PF00059">
    <property type="entry name" value="Lectin_C"/>
    <property type="match status" value="1"/>
</dbReference>
<dbReference type="SUPFAM" id="SSF82895">
    <property type="entry name" value="TSP-1 type 1 repeat"/>
    <property type="match status" value="1"/>
</dbReference>
<organism evidence="8 9">
    <name type="scientific">Branchiostoma lanceolatum</name>
    <name type="common">Common lancelet</name>
    <name type="synonym">Amphioxus lanceolatum</name>
    <dbReference type="NCBI Taxonomy" id="7740"/>
    <lineage>
        <taxon>Eukaryota</taxon>
        <taxon>Metazoa</taxon>
        <taxon>Chordata</taxon>
        <taxon>Cephalochordata</taxon>
        <taxon>Leptocardii</taxon>
        <taxon>Amphioxiformes</taxon>
        <taxon>Branchiostomatidae</taxon>
        <taxon>Branchiostoma</taxon>
    </lineage>
</organism>
<dbReference type="OrthoDB" id="6071166at2759"/>
<evidence type="ECO:0000313" key="9">
    <source>
        <dbReference type="Proteomes" id="UP000838412"/>
    </source>
</evidence>
<evidence type="ECO:0000313" key="8">
    <source>
        <dbReference type="EMBL" id="CAH1244450.1"/>
    </source>
</evidence>
<feature type="domain" description="Fibronectin type-III" evidence="6">
    <location>
        <begin position="1125"/>
        <end position="1221"/>
    </location>
</feature>
<dbReference type="Pfam" id="PF00754">
    <property type="entry name" value="F5_F8_type_C"/>
    <property type="match status" value="1"/>
</dbReference>
<dbReference type="InterPro" id="IPR035234">
    <property type="entry name" value="IgGFc-bd_N"/>
</dbReference>
<keyword evidence="1" id="KW-0732">Signal</keyword>
<evidence type="ECO:0000259" key="5">
    <source>
        <dbReference type="PROSITE" id="PS50041"/>
    </source>
</evidence>
<dbReference type="PROSITE" id="PS50041">
    <property type="entry name" value="C_TYPE_LECTIN_2"/>
    <property type="match status" value="1"/>
</dbReference>
<dbReference type="SMART" id="SM00032">
    <property type="entry name" value="CCP"/>
    <property type="match status" value="1"/>
</dbReference>
<gene>
    <name evidence="8" type="primary">FCGBP</name>
    <name evidence="8" type="ORF">BLAG_LOCUS7087</name>
</gene>
<dbReference type="PANTHER" id="PTHR46534:SF1">
    <property type="entry name" value="IGGFC-BINDING PROTEIN N-TERMINAL DOMAIN-CONTAINING PROTEIN"/>
    <property type="match status" value="1"/>
</dbReference>
<dbReference type="PANTHER" id="PTHR46534">
    <property type="entry name" value="IGGFC_BINDING DOMAIN-CONTAINING PROTEIN"/>
    <property type="match status" value="1"/>
</dbReference>
<keyword evidence="2 3" id="KW-1015">Disulfide bond</keyword>
<dbReference type="SUPFAM" id="SSF49899">
    <property type="entry name" value="Concanavalin A-like lectins/glucanases"/>
    <property type="match status" value="1"/>
</dbReference>
<evidence type="ECO:0000256" key="3">
    <source>
        <dbReference type="PROSITE-ProRule" id="PRU00302"/>
    </source>
</evidence>
<protein>
    <submittedName>
        <fullName evidence="8">FCGBP protein</fullName>
    </submittedName>
</protein>
<dbReference type="CDD" id="cd00033">
    <property type="entry name" value="CCP"/>
    <property type="match status" value="1"/>
</dbReference>
<evidence type="ECO:0000259" key="4">
    <source>
        <dbReference type="PROSITE" id="PS50022"/>
    </source>
</evidence>
<dbReference type="PROSITE" id="PS01285">
    <property type="entry name" value="FA58C_1"/>
    <property type="match status" value="1"/>
</dbReference>
<dbReference type="InterPro" id="IPR036116">
    <property type="entry name" value="FN3_sf"/>
</dbReference>
<dbReference type="InterPro" id="IPR000421">
    <property type="entry name" value="FA58C"/>
</dbReference>
<dbReference type="SMART" id="SM00034">
    <property type="entry name" value="CLECT"/>
    <property type="match status" value="1"/>
</dbReference>
<dbReference type="SUPFAM" id="SSF49785">
    <property type="entry name" value="Galactose-binding domain-like"/>
    <property type="match status" value="1"/>
</dbReference>
<evidence type="ECO:0000259" key="6">
    <source>
        <dbReference type="PROSITE" id="PS50853"/>
    </source>
</evidence>
<dbReference type="PROSITE" id="PS50853">
    <property type="entry name" value="FN3"/>
    <property type="match status" value="1"/>
</dbReference>
<dbReference type="Gene3D" id="2.60.120.200">
    <property type="match status" value="1"/>
</dbReference>
<dbReference type="Pfam" id="PF13385">
    <property type="entry name" value="Laminin_G_3"/>
    <property type="match status" value="1"/>
</dbReference>
<dbReference type="SUPFAM" id="SSF57535">
    <property type="entry name" value="Complement control module/SCR domain"/>
    <property type="match status" value="1"/>
</dbReference>
<dbReference type="InterPro" id="IPR000884">
    <property type="entry name" value="TSP1_rpt"/>
</dbReference>
<dbReference type="SUPFAM" id="SSF49265">
    <property type="entry name" value="Fibronectin type III"/>
    <property type="match status" value="1"/>
</dbReference>
<dbReference type="Gene3D" id="2.60.40.10">
    <property type="entry name" value="Immunoglobulins"/>
    <property type="match status" value="1"/>
</dbReference>